<keyword evidence="4" id="KW-0539">Nucleus</keyword>
<name>A0A3N0XYU3_ANAGA</name>
<comment type="subunit">
    <text evidence="6">Forms a heterodimer with PSMG1.</text>
</comment>
<evidence type="ECO:0000256" key="4">
    <source>
        <dbReference type="ARBA" id="ARBA00023242"/>
    </source>
</evidence>
<keyword evidence="7" id="KW-0647">Proteasome</keyword>
<dbReference type="GO" id="GO:0000502">
    <property type="term" value="C:proteasome complex"/>
    <property type="evidence" value="ECO:0007669"/>
    <property type="project" value="UniProtKB-KW"/>
</dbReference>
<dbReference type="InterPro" id="IPR016562">
    <property type="entry name" value="Proteasome_assmbl_chp_2_euk"/>
</dbReference>
<dbReference type="AlphaFoldDB" id="A0A3N0XYU3"/>
<dbReference type="PANTHER" id="PTHR12970">
    <property type="entry name" value="PROTEASOME ASSEMBLY CHAPERONE 2"/>
    <property type="match status" value="1"/>
</dbReference>
<keyword evidence="3 6" id="KW-0143">Chaperone</keyword>
<dbReference type="GO" id="GO:0043248">
    <property type="term" value="P:proteasome assembly"/>
    <property type="evidence" value="ECO:0007669"/>
    <property type="project" value="TreeGrafter"/>
</dbReference>
<comment type="subcellular location">
    <subcellularLocation>
        <location evidence="1">Nucleus</location>
    </subcellularLocation>
</comment>
<comment type="caution">
    <text evidence="7">The sequence shown here is derived from an EMBL/GenBank/DDBJ whole genome shotgun (WGS) entry which is preliminary data.</text>
</comment>
<dbReference type="SUPFAM" id="SSF159659">
    <property type="entry name" value="Cgl1923-like"/>
    <property type="match status" value="1"/>
</dbReference>
<evidence type="ECO:0000256" key="3">
    <source>
        <dbReference type="ARBA" id="ARBA00023186"/>
    </source>
</evidence>
<dbReference type="PIRSF" id="PIRSF010044">
    <property type="entry name" value="UCP010044"/>
    <property type="match status" value="1"/>
</dbReference>
<evidence type="ECO:0000256" key="5">
    <source>
        <dbReference type="ARBA" id="ARBA00025745"/>
    </source>
</evidence>
<organism evidence="7 8">
    <name type="scientific">Anabarilius grahami</name>
    <name type="common">Kanglang fish</name>
    <name type="synonym">Barilius grahami</name>
    <dbReference type="NCBI Taxonomy" id="495550"/>
    <lineage>
        <taxon>Eukaryota</taxon>
        <taxon>Metazoa</taxon>
        <taxon>Chordata</taxon>
        <taxon>Craniata</taxon>
        <taxon>Vertebrata</taxon>
        <taxon>Euteleostomi</taxon>
        <taxon>Actinopterygii</taxon>
        <taxon>Neopterygii</taxon>
        <taxon>Teleostei</taxon>
        <taxon>Ostariophysi</taxon>
        <taxon>Cypriniformes</taxon>
        <taxon>Xenocyprididae</taxon>
        <taxon>Xenocypridinae</taxon>
        <taxon>Xenocypridinae incertae sedis</taxon>
        <taxon>Anabarilius</taxon>
    </lineage>
</organism>
<comment type="similarity">
    <text evidence="5 6">Belongs to the PSMG2 family.</text>
</comment>
<keyword evidence="8" id="KW-1185">Reference proteome</keyword>
<dbReference type="PANTHER" id="PTHR12970:SF1">
    <property type="entry name" value="PROTEASOME ASSEMBLY CHAPERONE 2"/>
    <property type="match status" value="1"/>
</dbReference>
<protein>
    <recommendedName>
        <fullName evidence="2 6">Proteasome assembly chaperone 2</fullName>
    </recommendedName>
</protein>
<dbReference type="InterPro" id="IPR038389">
    <property type="entry name" value="PSMG2_sf"/>
</dbReference>
<reference evidence="7 8" key="1">
    <citation type="submission" date="2018-10" db="EMBL/GenBank/DDBJ databases">
        <title>Genome assembly for a Yunnan-Guizhou Plateau 3E fish, Anabarilius grahami (Regan), and its evolutionary and genetic applications.</title>
        <authorList>
            <person name="Jiang W."/>
        </authorList>
    </citation>
    <scope>NUCLEOTIDE SEQUENCE [LARGE SCALE GENOMIC DNA]</scope>
    <source>
        <strain evidence="7">AG-KIZ</strain>
        <tissue evidence="7">Muscle</tissue>
    </source>
</reference>
<gene>
    <name evidence="7" type="ORF">DPX16_17387</name>
</gene>
<evidence type="ECO:0000256" key="6">
    <source>
        <dbReference type="PIRNR" id="PIRNR010044"/>
    </source>
</evidence>
<evidence type="ECO:0000256" key="1">
    <source>
        <dbReference type="ARBA" id="ARBA00004123"/>
    </source>
</evidence>
<dbReference type="OrthoDB" id="10260712at2759"/>
<dbReference type="InterPro" id="IPR019151">
    <property type="entry name" value="Proteasome_assmbl_chaperone_2"/>
</dbReference>
<dbReference type="GO" id="GO:0005829">
    <property type="term" value="C:cytosol"/>
    <property type="evidence" value="ECO:0007669"/>
    <property type="project" value="TreeGrafter"/>
</dbReference>
<proteinExistence type="inferred from homology"/>
<dbReference type="Gene3D" id="3.40.50.10900">
    <property type="entry name" value="PAC-like subunit"/>
    <property type="match status" value="1"/>
</dbReference>
<dbReference type="GO" id="GO:0005634">
    <property type="term" value="C:nucleus"/>
    <property type="evidence" value="ECO:0007669"/>
    <property type="project" value="UniProtKB-SubCell"/>
</dbReference>
<evidence type="ECO:0000256" key="2">
    <source>
        <dbReference type="ARBA" id="ARBA00019186"/>
    </source>
</evidence>
<evidence type="ECO:0000313" key="7">
    <source>
        <dbReference type="EMBL" id="ROK35644.1"/>
    </source>
</evidence>
<accession>A0A3N0XYU3</accession>
<dbReference type="Proteomes" id="UP000281406">
    <property type="component" value="Unassembled WGS sequence"/>
</dbReference>
<evidence type="ECO:0000313" key="8">
    <source>
        <dbReference type="Proteomes" id="UP000281406"/>
    </source>
</evidence>
<dbReference type="FunFam" id="3.40.50.10900:FF:000001">
    <property type="entry name" value="Proteasome assembly chaperone 2"/>
    <property type="match status" value="1"/>
</dbReference>
<comment type="function">
    <text evidence="6">Chaperone protein which promotes assembly of the 20S proteasome as part of a heterodimer with PSMG1.</text>
</comment>
<sequence length="260" mass="28971">MFISAGDVVPSFKGFTLIMPAVSVGNVGQLAVDLLISTLNMPRVGYFHTDCLIPMVGNNPYATSTEDAAQLSTSAEVYSHNDLKLAVLQIRTPIIQTKVRSFRKLIVSWIKSSGFLRSVLLSSSHAYQRDDQQLHGTPLRYLLSPSLQKEEGQRVEELGWREMERISMFPGISDSEQRLYIPGGGVTKALYTDCCTEDIPMAVVLIFCSEGDNIPDAFALINHLNDWFHLLEKPTQGSVQWRVPPSWRLLFGSGIPPLLF</sequence>
<dbReference type="Pfam" id="PF09754">
    <property type="entry name" value="PAC2"/>
    <property type="match status" value="1"/>
</dbReference>
<dbReference type="EMBL" id="RJVU01057109">
    <property type="protein sequence ID" value="ROK35644.1"/>
    <property type="molecule type" value="Genomic_DNA"/>
</dbReference>